<dbReference type="WBParaSite" id="PEQ_0000076001-mRNA-1">
    <property type="protein sequence ID" value="PEQ_0000076001-mRNA-1"/>
    <property type="gene ID" value="PEQ_0000076001"/>
</dbReference>
<proteinExistence type="predicted"/>
<accession>A0A914R7U3</accession>
<feature type="transmembrane region" description="Helical" evidence="1">
    <location>
        <begin position="97"/>
        <end position="116"/>
    </location>
</feature>
<protein>
    <submittedName>
        <fullName evidence="3">Uncharacterized protein</fullName>
    </submittedName>
</protein>
<feature type="transmembrane region" description="Helical" evidence="1">
    <location>
        <begin position="54"/>
        <end position="76"/>
    </location>
</feature>
<keyword evidence="1" id="KW-0472">Membrane</keyword>
<name>A0A914R7U3_PAREQ</name>
<dbReference type="AlphaFoldDB" id="A0A914R7U3"/>
<keyword evidence="2" id="KW-1185">Reference proteome</keyword>
<keyword evidence="1" id="KW-0812">Transmembrane</keyword>
<evidence type="ECO:0000313" key="2">
    <source>
        <dbReference type="Proteomes" id="UP000887564"/>
    </source>
</evidence>
<evidence type="ECO:0000256" key="1">
    <source>
        <dbReference type="SAM" id="Phobius"/>
    </source>
</evidence>
<sequence>MDKKGEQMQRNGHSEGTDENAKLLILILIIDLLTGVKLDAFFNVCEDGSRMVMLLLFSIICALLSGCCLSSTIVFTGRIKHVLLTHAPKTEGFRMRTFEQVYILASLTAFAIVANFCTVS</sequence>
<organism evidence="2 3">
    <name type="scientific">Parascaris equorum</name>
    <name type="common">Equine roundworm</name>
    <dbReference type="NCBI Taxonomy" id="6256"/>
    <lineage>
        <taxon>Eukaryota</taxon>
        <taxon>Metazoa</taxon>
        <taxon>Ecdysozoa</taxon>
        <taxon>Nematoda</taxon>
        <taxon>Chromadorea</taxon>
        <taxon>Rhabditida</taxon>
        <taxon>Spirurina</taxon>
        <taxon>Ascaridomorpha</taxon>
        <taxon>Ascaridoidea</taxon>
        <taxon>Ascarididae</taxon>
        <taxon>Parascaris</taxon>
    </lineage>
</organism>
<dbReference type="Proteomes" id="UP000887564">
    <property type="component" value="Unplaced"/>
</dbReference>
<keyword evidence="1" id="KW-1133">Transmembrane helix</keyword>
<evidence type="ECO:0000313" key="3">
    <source>
        <dbReference type="WBParaSite" id="PEQ_0000076001-mRNA-1"/>
    </source>
</evidence>
<reference evidence="3" key="1">
    <citation type="submission" date="2022-11" db="UniProtKB">
        <authorList>
            <consortium name="WormBaseParasite"/>
        </authorList>
    </citation>
    <scope>IDENTIFICATION</scope>
</reference>